<evidence type="ECO:0000313" key="3">
    <source>
        <dbReference type="Proteomes" id="UP001153269"/>
    </source>
</evidence>
<accession>A0A9N7Y8Q4</accession>
<dbReference type="AlphaFoldDB" id="A0A9N7Y8Q4"/>
<dbReference type="Proteomes" id="UP001153269">
    <property type="component" value="Unassembled WGS sequence"/>
</dbReference>
<protein>
    <submittedName>
        <fullName evidence="2">Uncharacterized protein</fullName>
    </submittedName>
</protein>
<feature type="compositionally biased region" description="Polar residues" evidence="1">
    <location>
        <begin position="123"/>
        <end position="137"/>
    </location>
</feature>
<reference evidence="2" key="1">
    <citation type="submission" date="2020-03" db="EMBL/GenBank/DDBJ databases">
        <authorList>
            <person name="Weist P."/>
        </authorList>
    </citation>
    <scope>NUCLEOTIDE SEQUENCE</scope>
</reference>
<evidence type="ECO:0000313" key="2">
    <source>
        <dbReference type="EMBL" id="CAB1416836.1"/>
    </source>
</evidence>
<keyword evidence="3" id="KW-1185">Reference proteome</keyword>
<feature type="region of interest" description="Disordered" evidence="1">
    <location>
        <begin position="123"/>
        <end position="145"/>
    </location>
</feature>
<proteinExistence type="predicted"/>
<sequence>MHICQTFPCLLSNTTTPLPLPVNNPPPISQSQTHLIWGVIAGADLWQGVERSDCCASLSAEDEIEENSAQETPSCCGWLPRLVPGSERTAVPTGSRHIRAAYHSPPRRTSALRVTGLHLPASHSITADSARGSTSRGQVGGCSRVHGPNVTSGDWFGGSREFRRRLDFFRTSDWRQDGMRQR</sequence>
<name>A0A9N7Y8Q4_PLEPL</name>
<evidence type="ECO:0000256" key="1">
    <source>
        <dbReference type="SAM" id="MobiDB-lite"/>
    </source>
</evidence>
<dbReference type="EMBL" id="CADEAL010000228">
    <property type="protein sequence ID" value="CAB1416836.1"/>
    <property type="molecule type" value="Genomic_DNA"/>
</dbReference>
<organism evidence="2 3">
    <name type="scientific">Pleuronectes platessa</name>
    <name type="common">European plaice</name>
    <dbReference type="NCBI Taxonomy" id="8262"/>
    <lineage>
        <taxon>Eukaryota</taxon>
        <taxon>Metazoa</taxon>
        <taxon>Chordata</taxon>
        <taxon>Craniata</taxon>
        <taxon>Vertebrata</taxon>
        <taxon>Euteleostomi</taxon>
        <taxon>Actinopterygii</taxon>
        <taxon>Neopterygii</taxon>
        <taxon>Teleostei</taxon>
        <taxon>Neoteleostei</taxon>
        <taxon>Acanthomorphata</taxon>
        <taxon>Carangaria</taxon>
        <taxon>Pleuronectiformes</taxon>
        <taxon>Pleuronectoidei</taxon>
        <taxon>Pleuronectidae</taxon>
        <taxon>Pleuronectes</taxon>
    </lineage>
</organism>
<comment type="caution">
    <text evidence="2">The sequence shown here is derived from an EMBL/GenBank/DDBJ whole genome shotgun (WGS) entry which is preliminary data.</text>
</comment>
<gene>
    <name evidence="2" type="ORF">PLEPLA_LOCUS4629</name>
</gene>